<sequence length="144" mass="15328">LSGHPRVVWPPQGCLATPGILRLYKFRYSKVDYISSGLSGHPRYSKVDYISSGILRVVWPPQGCLATPGLSGHPRYSKGCLATPGLSGHPRVVWPPQGCLATPGLSGHPRVGCLATPASTSNLEDQRLSLESTIDQSPTMSPPA</sequence>
<reference evidence="1" key="2">
    <citation type="submission" date="2023-05" db="EMBL/GenBank/DDBJ databases">
        <authorList>
            <person name="Fouks B."/>
        </authorList>
    </citation>
    <scope>NUCLEOTIDE SEQUENCE</scope>
    <source>
        <strain evidence="1">Stay&amp;Tobe</strain>
        <tissue evidence="1">Testes</tissue>
    </source>
</reference>
<evidence type="ECO:0000313" key="2">
    <source>
        <dbReference type="Proteomes" id="UP001233999"/>
    </source>
</evidence>
<comment type="caution">
    <text evidence="1">The sequence shown here is derived from an EMBL/GenBank/DDBJ whole genome shotgun (WGS) entry which is preliminary data.</text>
</comment>
<reference evidence="1" key="1">
    <citation type="journal article" date="2023" name="IScience">
        <title>Live-bearing cockroach genome reveals convergent evolutionary mechanisms linked to viviparity in insects and beyond.</title>
        <authorList>
            <person name="Fouks B."/>
            <person name="Harrison M.C."/>
            <person name="Mikhailova A.A."/>
            <person name="Marchal E."/>
            <person name="English S."/>
            <person name="Carruthers M."/>
            <person name="Jennings E.C."/>
            <person name="Chiamaka E.L."/>
            <person name="Frigard R.A."/>
            <person name="Pippel M."/>
            <person name="Attardo G.M."/>
            <person name="Benoit J.B."/>
            <person name="Bornberg-Bauer E."/>
            <person name="Tobe S.S."/>
        </authorList>
    </citation>
    <scope>NUCLEOTIDE SEQUENCE</scope>
    <source>
        <strain evidence="1">Stay&amp;Tobe</strain>
    </source>
</reference>
<proteinExistence type="predicted"/>
<protein>
    <submittedName>
        <fullName evidence="1">Uncharacterized protein</fullName>
    </submittedName>
</protein>
<feature type="non-terminal residue" evidence="1">
    <location>
        <position position="144"/>
    </location>
</feature>
<evidence type="ECO:0000313" key="1">
    <source>
        <dbReference type="EMBL" id="KAJ9580407.1"/>
    </source>
</evidence>
<dbReference type="Proteomes" id="UP001233999">
    <property type="component" value="Unassembled WGS sequence"/>
</dbReference>
<organism evidence="1 2">
    <name type="scientific">Diploptera punctata</name>
    <name type="common">Pacific beetle cockroach</name>
    <dbReference type="NCBI Taxonomy" id="6984"/>
    <lineage>
        <taxon>Eukaryota</taxon>
        <taxon>Metazoa</taxon>
        <taxon>Ecdysozoa</taxon>
        <taxon>Arthropoda</taxon>
        <taxon>Hexapoda</taxon>
        <taxon>Insecta</taxon>
        <taxon>Pterygota</taxon>
        <taxon>Neoptera</taxon>
        <taxon>Polyneoptera</taxon>
        <taxon>Dictyoptera</taxon>
        <taxon>Blattodea</taxon>
        <taxon>Blaberoidea</taxon>
        <taxon>Blaberidae</taxon>
        <taxon>Diplopterinae</taxon>
        <taxon>Diploptera</taxon>
    </lineage>
</organism>
<feature type="non-terminal residue" evidence="1">
    <location>
        <position position="1"/>
    </location>
</feature>
<accession>A0AAD8E8D0</accession>
<dbReference type="EMBL" id="JASPKZ010008340">
    <property type="protein sequence ID" value="KAJ9580407.1"/>
    <property type="molecule type" value="Genomic_DNA"/>
</dbReference>
<gene>
    <name evidence="1" type="ORF">L9F63_003931</name>
</gene>
<dbReference type="AlphaFoldDB" id="A0AAD8E8D0"/>
<keyword evidence="2" id="KW-1185">Reference proteome</keyword>
<name>A0AAD8E8D0_DIPPU</name>